<reference evidence="2" key="1">
    <citation type="submission" date="2017-06" db="EMBL/GenBank/DDBJ databases">
        <authorList>
            <person name="Varghese N."/>
            <person name="Submissions S."/>
        </authorList>
    </citation>
    <scope>NUCLEOTIDE SEQUENCE [LARGE SCALE GENOMIC DNA]</scope>
    <source>
        <strain evidence="2">5C</strain>
    </source>
</reference>
<dbReference type="AlphaFoldDB" id="A0A239EF33"/>
<protein>
    <submittedName>
        <fullName evidence="1">Uncharacterized protein</fullName>
    </submittedName>
</protein>
<sequence length="91" mass="10076">MSSLYFVVQLLTNSFIHSKNRNSSMKLLGIIGILALMMTFGCNDKAGKEVVKETRIEVKTEKEAGTQIKINKDGGSVKTKNVEVEVNNDKN</sequence>
<accession>A0A239EF33</accession>
<evidence type="ECO:0000313" key="1">
    <source>
        <dbReference type="EMBL" id="SNS43149.1"/>
    </source>
</evidence>
<evidence type="ECO:0000313" key="2">
    <source>
        <dbReference type="Proteomes" id="UP000198480"/>
    </source>
</evidence>
<proteinExistence type="predicted"/>
<dbReference type="RefSeq" id="WP_089240737.1">
    <property type="nucleotide sequence ID" value="NZ_FZOK01000009.1"/>
</dbReference>
<keyword evidence="2" id="KW-1185">Reference proteome</keyword>
<dbReference type="EMBL" id="FZOK01000009">
    <property type="protein sequence ID" value="SNS43149.1"/>
    <property type="molecule type" value="Genomic_DNA"/>
</dbReference>
<organism evidence="1 2">
    <name type="scientific">Belliella buryatensis</name>
    <dbReference type="NCBI Taxonomy" id="1500549"/>
    <lineage>
        <taxon>Bacteria</taxon>
        <taxon>Pseudomonadati</taxon>
        <taxon>Bacteroidota</taxon>
        <taxon>Cytophagia</taxon>
        <taxon>Cytophagales</taxon>
        <taxon>Cyclobacteriaceae</taxon>
        <taxon>Belliella</taxon>
    </lineage>
</organism>
<name>A0A239EF33_9BACT</name>
<gene>
    <name evidence="1" type="ORF">SAMN06295967_109111</name>
</gene>
<dbReference type="Proteomes" id="UP000198480">
    <property type="component" value="Unassembled WGS sequence"/>
</dbReference>